<organism evidence="1 2">
    <name type="scientific">Schistosoma margrebowiei</name>
    <dbReference type="NCBI Taxonomy" id="48269"/>
    <lineage>
        <taxon>Eukaryota</taxon>
        <taxon>Metazoa</taxon>
        <taxon>Spiralia</taxon>
        <taxon>Lophotrochozoa</taxon>
        <taxon>Platyhelminthes</taxon>
        <taxon>Trematoda</taxon>
        <taxon>Digenea</taxon>
        <taxon>Strigeidida</taxon>
        <taxon>Schistosomatoidea</taxon>
        <taxon>Schistosomatidae</taxon>
        <taxon>Schistosoma</taxon>
    </lineage>
</organism>
<accession>A0A3P8D6A2</accession>
<sequence length="139" mass="15387">MPSVAFNRTNTVDSYPTEFEINDDLLFSSDKITESLVNAGYDTTVLSIPYNPIYLRLYDGKSSDPLIDGTNYPRVSGNEHFTSQSVCYGTVGDKNSSIGNSVPGARINSTYLDGTMLCRESSRKYLLLLVDEEFIVSIC</sequence>
<name>A0A3P8D6A2_9TREM</name>
<reference evidence="1 2" key="1">
    <citation type="submission" date="2018-11" db="EMBL/GenBank/DDBJ databases">
        <authorList>
            <consortium name="Pathogen Informatics"/>
        </authorList>
    </citation>
    <scope>NUCLEOTIDE SEQUENCE [LARGE SCALE GENOMIC DNA]</scope>
    <source>
        <strain evidence="1 2">Zambia</strain>
    </source>
</reference>
<dbReference type="AlphaFoldDB" id="A0A3P8D6A2"/>
<evidence type="ECO:0000313" key="1">
    <source>
        <dbReference type="EMBL" id="VDP38920.1"/>
    </source>
</evidence>
<dbReference type="Proteomes" id="UP000277204">
    <property type="component" value="Unassembled WGS sequence"/>
</dbReference>
<evidence type="ECO:0000313" key="2">
    <source>
        <dbReference type="Proteomes" id="UP000277204"/>
    </source>
</evidence>
<dbReference type="EMBL" id="UZAI01018641">
    <property type="protein sequence ID" value="VDP38920.1"/>
    <property type="molecule type" value="Genomic_DNA"/>
</dbReference>
<proteinExistence type="predicted"/>
<gene>
    <name evidence="1" type="ORF">SMRZ_LOCUS21279</name>
</gene>
<keyword evidence="2" id="KW-1185">Reference proteome</keyword>
<protein>
    <submittedName>
        <fullName evidence="1">Uncharacterized protein</fullName>
    </submittedName>
</protein>